<dbReference type="Pfam" id="PF10976">
    <property type="entry name" value="DUF2790"/>
    <property type="match status" value="1"/>
</dbReference>
<evidence type="ECO:0000313" key="1">
    <source>
        <dbReference type="EMBL" id="AHZ68283.1"/>
    </source>
</evidence>
<protein>
    <recommendedName>
        <fullName evidence="3">DUF2790 domain-containing protein</fullName>
    </recommendedName>
</protein>
<gene>
    <name evidence="1" type="ORF">OU5_1204</name>
</gene>
<dbReference type="Gene3D" id="2.30.140.50">
    <property type="entry name" value="Protein of unknown function DUF2790"/>
    <property type="match status" value="1"/>
</dbReference>
<dbReference type="KEGG" id="pman:OU5_1204"/>
<reference evidence="1 2" key="1">
    <citation type="journal article" date="2012" name="J. Bacteriol.">
        <title>Genome sequence of cold-adapted Pseudomonas mandelii strain JR-1.</title>
        <authorList>
            <person name="Jang S.H."/>
            <person name="Kim J."/>
            <person name="Kim J."/>
            <person name="Hong S."/>
            <person name="Lee C."/>
        </authorList>
    </citation>
    <scope>NUCLEOTIDE SEQUENCE [LARGE SCALE GENOMIC DNA]</scope>
    <source>
        <strain evidence="1 2">JR-1</strain>
    </source>
</reference>
<accession>A0A024E7I7</accession>
<organism evidence="1 2">
    <name type="scientific">Pseudomonas mandelii JR-1</name>
    <dbReference type="NCBI Taxonomy" id="1147786"/>
    <lineage>
        <taxon>Bacteria</taxon>
        <taxon>Pseudomonadati</taxon>
        <taxon>Pseudomonadota</taxon>
        <taxon>Gammaproteobacteria</taxon>
        <taxon>Pseudomonadales</taxon>
        <taxon>Pseudomonadaceae</taxon>
        <taxon>Pseudomonas</taxon>
    </lineage>
</organism>
<dbReference type="NCBIfam" id="NF041599">
    <property type="entry name" value="reg_PtrA_PA2808"/>
    <property type="match status" value="1"/>
</dbReference>
<dbReference type="AlphaFoldDB" id="A0A024E7I7"/>
<dbReference type="EMBL" id="CP005960">
    <property type="protein sequence ID" value="AHZ68283.1"/>
    <property type="molecule type" value="Genomic_DNA"/>
</dbReference>
<dbReference type="Proteomes" id="UP000026913">
    <property type="component" value="Chromosome"/>
</dbReference>
<evidence type="ECO:0008006" key="3">
    <source>
        <dbReference type="Google" id="ProtNLM"/>
    </source>
</evidence>
<dbReference type="HOGENOM" id="CLU_163360_0_0_6"/>
<proteinExistence type="predicted"/>
<dbReference type="InterPro" id="IPR021245">
    <property type="entry name" value="DUF2790"/>
</dbReference>
<evidence type="ECO:0000313" key="2">
    <source>
        <dbReference type="Proteomes" id="UP000026913"/>
    </source>
</evidence>
<name>A0A024E7I7_9PSED</name>
<sequence>MPGFFLSQDWKGVDMKVLQLMTFAGMLAMSLNVFAEGGGDRTFERALSANTKAMEQYAANQGKPAPQVKDYEYGMKLDVAKVVSVVRPQVACAVVPAAMTYEDSKGQLNTIKYTVAGDCRNRGS</sequence>